<organism evidence="3 4">
    <name type="scientific">Neolewinella agarilytica</name>
    <dbReference type="NCBI Taxonomy" id="478744"/>
    <lineage>
        <taxon>Bacteria</taxon>
        <taxon>Pseudomonadati</taxon>
        <taxon>Bacteroidota</taxon>
        <taxon>Saprospiria</taxon>
        <taxon>Saprospirales</taxon>
        <taxon>Lewinellaceae</taxon>
        <taxon>Neolewinella</taxon>
    </lineage>
</organism>
<feature type="chain" id="PRO_5011508954" evidence="2">
    <location>
        <begin position="21"/>
        <end position="143"/>
    </location>
</feature>
<dbReference type="STRING" id="478744.SAMN05444359_108121"/>
<keyword evidence="4" id="KW-1185">Reference proteome</keyword>
<dbReference type="InParanoid" id="A0A1H9F7R2"/>
<feature type="region of interest" description="Disordered" evidence="1">
    <location>
        <begin position="74"/>
        <end position="98"/>
    </location>
</feature>
<evidence type="ECO:0000313" key="4">
    <source>
        <dbReference type="Proteomes" id="UP000199021"/>
    </source>
</evidence>
<reference evidence="4" key="1">
    <citation type="submission" date="2016-10" db="EMBL/GenBank/DDBJ databases">
        <authorList>
            <person name="Varghese N."/>
            <person name="Submissions S."/>
        </authorList>
    </citation>
    <scope>NUCLEOTIDE SEQUENCE [LARGE SCALE GENOMIC DNA]</scope>
    <source>
        <strain evidence="4">DSM 24740</strain>
    </source>
</reference>
<proteinExistence type="predicted"/>
<sequence>MIAKLPSPVLIWLLALLALSGCEPDVTDSSMVMEERFQDRTQALTAKIMNDCHKDVLEAATLRADSLLINRARRMQRIEGRPPRPNRPGAPPPKALSAPLPLRPLFPFEIRYDTLLQQQLLRDSLRSDSISRGLPDVNSFSPE</sequence>
<dbReference type="RefSeq" id="WP_090167547.1">
    <property type="nucleotide sequence ID" value="NZ_FOFB01000008.1"/>
</dbReference>
<evidence type="ECO:0000256" key="1">
    <source>
        <dbReference type="SAM" id="MobiDB-lite"/>
    </source>
</evidence>
<protein>
    <submittedName>
        <fullName evidence="3">Uncharacterized protein</fullName>
    </submittedName>
</protein>
<evidence type="ECO:0000313" key="3">
    <source>
        <dbReference type="EMBL" id="SEQ33996.1"/>
    </source>
</evidence>
<dbReference type="Proteomes" id="UP000199021">
    <property type="component" value="Unassembled WGS sequence"/>
</dbReference>
<dbReference type="OrthoDB" id="1496317at2"/>
<gene>
    <name evidence="3" type="ORF">SAMN05444359_108121</name>
</gene>
<keyword evidence="2" id="KW-0732">Signal</keyword>
<name>A0A1H9F7R2_9BACT</name>
<accession>A0A1H9F7R2</accession>
<feature type="signal peptide" evidence="2">
    <location>
        <begin position="1"/>
        <end position="20"/>
    </location>
</feature>
<feature type="compositionally biased region" description="Pro residues" evidence="1">
    <location>
        <begin position="83"/>
        <end position="94"/>
    </location>
</feature>
<dbReference type="AlphaFoldDB" id="A0A1H9F7R2"/>
<dbReference type="EMBL" id="FOFB01000008">
    <property type="protein sequence ID" value="SEQ33996.1"/>
    <property type="molecule type" value="Genomic_DNA"/>
</dbReference>
<dbReference type="PROSITE" id="PS51257">
    <property type="entry name" value="PROKAR_LIPOPROTEIN"/>
    <property type="match status" value="1"/>
</dbReference>
<evidence type="ECO:0000256" key="2">
    <source>
        <dbReference type="SAM" id="SignalP"/>
    </source>
</evidence>